<dbReference type="PANTHER" id="PTHR22604">
    <property type="entry name" value="OXIDOREDUCTASES"/>
    <property type="match status" value="1"/>
</dbReference>
<dbReference type="RefSeq" id="XP_019466764.1">
    <property type="nucleotide sequence ID" value="XM_019611219.2"/>
</dbReference>
<sequence length="319" mass="33828">MGSPSPHWCPLAHTGVSLSPVGSHCPQWGLSIPSSSHCPHWCPFAPYWYLPVPTGISLSSLVSPCPHWCVPVPSRVSLSPVGSPRLQWVLLSPVVSRHHGHPLGPTGVSLSPLRSLSPLGSLCPQCFPCPNEVSPHRYLTAPNGSPSPQSVLLAPSGVSFSLTGFSLSPLVSPHPPAPDVVYVGTVNPQHLPDTLLFLRARKAVLVEKPMGISAREAKEMAAAAREAGVFLMEGFWTRFFPAWKRLKALVDEGALGECRVLQGALAFPLRSVERVREPSLAGGALLDLGGYGLQIGQRLVGEGVPTPTATGRGLPAPLR</sequence>
<proteinExistence type="inferred from homology"/>
<dbReference type="InterPro" id="IPR036291">
    <property type="entry name" value="NAD(P)-bd_dom_sf"/>
</dbReference>
<dbReference type="CTD" id="27294"/>
<gene>
    <name evidence="12" type="primary">DHDH</name>
</gene>
<dbReference type="OrthoDB" id="2129491at2759"/>
<dbReference type="AlphaFoldDB" id="A0A803YB51"/>
<comment type="similarity">
    <text evidence="1">Belongs to the Gfo/Idh/MocA family.</text>
</comment>
<reference evidence="12" key="3">
    <citation type="submission" date="2025-09" db="UniProtKB">
        <authorList>
            <consortium name="Ensembl"/>
        </authorList>
    </citation>
    <scope>IDENTIFICATION</scope>
</reference>
<keyword evidence="13" id="KW-1185">Reference proteome</keyword>
<dbReference type="KEGG" id="mgp:104916162"/>
<dbReference type="InterPro" id="IPR000683">
    <property type="entry name" value="Gfo/Idh/MocA-like_OxRdtase_N"/>
</dbReference>
<reference evidence="12" key="1">
    <citation type="journal article" date="2010" name="PLoS Biol.">
        <title>Multi-platform next-generation sequencing of the domestic turkey (Meleagris gallopavo): genome assembly and analysis.</title>
        <authorList>
            <person name="Dalloul R.A."/>
            <person name="Long J.A."/>
            <person name="Zimin A.V."/>
            <person name="Aslam L."/>
            <person name="Beal K."/>
            <person name="Blomberg L.A."/>
            <person name="Bouffard P."/>
            <person name="Burt D.W."/>
            <person name="Crasta O."/>
            <person name="Crooijmans R.P."/>
            <person name="Cooper K."/>
            <person name="Coulombe R.A."/>
            <person name="De S."/>
            <person name="Delany M.E."/>
            <person name="Dodgson J.B."/>
            <person name="Dong J.J."/>
            <person name="Evans C."/>
            <person name="Frederickson K.M."/>
            <person name="Flicek P."/>
            <person name="Florea L."/>
            <person name="Folkerts O."/>
            <person name="Groenen M.A."/>
            <person name="Harkins T.T."/>
            <person name="Herrero J."/>
            <person name="Hoffmann S."/>
            <person name="Megens H.J."/>
            <person name="Jiang A."/>
            <person name="de Jong P."/>
            <person name="Kaiser P."/>
            <person name="Kim H."/>
            <person name="Kim K.W."/>
            <person name="Kim S."/>
            <person name="Langenberger D."/>
            <person name="Lee M.K."/>
            <person name="Lee T."/>
            <person name="Mane S."/>
            <person name="Marcais G."/>
            <person name="Marz M."/>
            <person name="McElroy A.P."/>
            <person name="Modise T."/>
            <person name="Nefedov M."/>
            <person name="Notredame C."/>
            <person name="Paton I.R."/>
            <person name="Payne W.S."/>
            <person name="Pertea G."/>
            <person name="Prickett D."/>
            <person name="Puiu D."/>
            <person name="Qioa D."/>
            <person name="Raineri E."/>
            <person name="Ruffier M."/>
            <person name="Salzberg S.L."/>
            <person name="Schatz M.C."/>
            <person name="Scheuring C."/>
            <person name="Schmidt C.J."/>
            <person name="Schroeder S."/>
            <person name="Searle S.M."/>
            <person name="Smith E.J."/>
            <person name="Smith J."/>
            <person name="Sonstegard T.S."/>
            <person name="Stadler P.F."/>
            <person name="Tafer H."/>
            <person name="Tu Z.J."/>
            <person name="Van Tassell C.P."/>
            <person name="Vilella A.J."/>
            <person name="Williams K.P."/>
            <person name="Yorke J.A."/>
            <person name="Zhang L."/>
            <person name="Zhang H.B."/>
            <person name="Zhang X."/>
            <person name="Zhang Y."/>
            <person name="Reed K.M."/>
        </authorList>
    </citation>
    <scope>NUCLEOTIDE SEQUENCE [LARGE SCALE GENOMIC DNA]</scope>
</reference>
<dbReference type="Bgee" id="ENSMGAG00000005075">
    <property type="expression patterns" value="Expressed in duodenum and 14 other cell types or tissues"/>
</dbReference>
<evidence type="ECO:0000256" key="3">
    <source>
        <dbReference type="ARBA" id="ARBA00038853"/>
    </source>
</evidence>
<comment type="catalytic activity">
    <reaction evidence="10">
        <text>D-xylose + NADP(+) = D-xylono-1,5-lactone + NADPH + H(+)</text>
        <dbReference type="Rhea" id="RHEA:22000"/>
        <dbReference type="ChEBI" id="CHEBI:15378"/>
        <dbReference type="ChEBI" id="CHEBI:15867"/>
        <dbReference type="ChEBI" id="CHEBI:53455"/>
        <dbReference type="ChEBI" id="CHEBI:57783"/>
        <dbReference type="ChEBI" id="CHEBI:58349"/>
        <dbReference type="EC" id="1.1.1.179"/>
    </reaction>
</comment>
<organism evidence="12 13">
    <name type="scientific">Meleagris gallopavo</name>
    <name type="common">Wild turkey</name>
    <dbReference type="NCBI Taxonomy" id="9103"/>
    <lineage>
        <taxon>Eukaryota</taxon>
        <taxon>Metazoa</taxon>
        <taxon>Chordata</taxon>
        <taxon>Craniata</taxon>
        <taxon>Vertebrata</taxon>
        <taxon>Euteleostomi</taxon>
        <taxon>Archelosauria</taxon>
        <taxon>Archosauria</taxon>
        <taxon>Dinosauria</taxon>
        <taxon>Saurischia</taxon>
        <taxon>Theropoda</taxon>
        <taxon>Coelurosauria</taxon>
        <taxon>Aves</taxon>
        <taxon>Neognathae</taxon>
        <taxon>Galloanserae</taxon>
        <taxon>Galliformes</taxon>
        <taxon>Phasianidae</taxon>
        <taxon>Meleagridinae</taxon>
        <taxon>Meleagris</taxon>
    </lineage>
</organism>
<evidence type="ECO:0000259" key="11">
    <source>
        <dbReference type="Pfam" id="PF01408"/>
    </source>
</evidence>
<protein>
    <recommendedName>
        <fullName evidence="5">Trans-1,2-dihydrobenzene-1,2-diol dehydrogenase</fullName>
        <ecNumber evidence="4">1.1.1.179</ecNumber>
        <ecNumber evidence="3">1.3.1.20</ecNumber>
    </recommendedName>
    <alternativeName>
        <fullName evidence="8">D-xylose 1-dehydrogenase</fullName>
    </alternativeName>
    <alternativeName>
        <fullName evidence="7">D-xylose-NADP dehydrogenase</fullName>
    </alternativeName>
    <alternativeName>
        <fullName evidence="6">Dimeric dihydrodiol dehydrogenase</fullName>
    </alternativeName>
</protein>
<dbReference type="Pfam" id="PF01408">
    <property type="entry name" value="GFO_IDH_MocA"/>
    <property type="match status" value="1"/>
</dbReference>
<dbReference type="InParanoid" id="A0A803YB51"/>
<evidence type="ECO:0000313" key="13">
    <source>
        <dbReference type="Proteomes" id="UP000001645"/>
    </source>
</evidence>
<dbReference type="GO" id="GO:0000166">
    <property type="term" value="F:nucleotide binding"/>
    <property type="evidence" value="ECO:0007669"/>
    <property type="project" value="InterPro"/>
</dbReference>
<evidence type="ECO:0000256" key="8">
    <source>
        <dbReference type="ARBA" id="ARBA00043025"/>
    </source>
</evidence>
<dbReference type="GO" id="GO:0047837">
    <property type="term" value="F:D-xylose 1-dehydrogenase (NADP+) activity"/>
    <property type="evidence" value="ECO:0007669"/>
    <property type="project" value="UniProtKB-EC"/>
</dbReference>
<evidence type="ECO:0000256" key="6">
    <source>
        <dbReference type="ARBA" id="ARBA00042926"/>
    </source>
</evidence>
<dbReference type="EC" id="1.1.1.179" evidence="4"/>
<feature type="domain" description="Gfo/Idh/MocA-like oxidoreductase N-terminal" evidence="11">
    <location>
        <begin position="175"/>
        <end position="235"/>
    </location>
</feature>
<evidence type="ECO:0000256" key="4">
    <source>
        <dbReference type="ARBA" id="ARBA00038984"/>
    </source>
</evidence>
<dbReference type="GO" id="GO:0042843">
    <property type="term" value="P:D-xylose catabolic process"/>
    <property type="evidence" value="ECO:0007669"/>
    <property type="project" value="TreeGrafter"/>
</dbReference>
<evidence type="ECO:0000256" key="5">
    <source>
        <dbReference type="ARBA" id="ARBA00040603"/>
    </source>
</evidence>
<dbReference type="Proteomes" id="UP000001645">
    <property type="component" value="Unplaced"/>
</dbReference>
<dbReference type="InterPro" id="IPR050984">
    <property type="entry name" value="Gfo/Idh/MocA_domain"/>
</dbReference>
<comment type="catalytic activity">
    <reaction evidence="9">
        <text>(1R,2R)-1,2-dihydrobenzene-1,2-diol + NADP(+) = catechol + NADPH + H(+)</text>
        <dbReference type="Rhea" id="RHEA:16729"/>
        <dbReference type="ChEBI" id="CHEBI:10702"/>
        <dbReference type="ChEBI" id="CHEBI:15378"/>
        <dbReference type="ChEBI" id="CHEBI:18135"/>
        <dbReference type="ChEBI" id="CHEBI:57783"/>
        <dbReference type="ChEBI" id="CHEBI:58349"/>
        <dbReference type="EC" id="1.3.1.20"/>
    </reaction>
</comment>
<dbReference type="EC" id="1.3.1.20" evidence="3"/>
<name>A0A803YB51_MELGA</name>
<dbReference type="Ensembl" id="ENSMGAT00000028861.1">
    <property type="protein sequence ID" value="ENSMGAP00000028998.1"/>
    <property type="gene ID" value="ENSMGAG00000005075.2"/>
</dbReference>
<dbReference type="Gene3D" id="3.40.50.720">
    <property type="entry name" value="NAD(P)-binding Rossmann-like Domain"/>
    <property type="match status" value="1"/>
</dbReference>
<accession>A0A803YB51</accession>
<evidence type="ECO:0000256" key="1">
    <source>
        <dbReference type="ARBA" id="ARBA00010928"/>
    </source>
</evidence>
<dbReference type="PANTHER" id="PTHR22604:SF105">
    <property type="entry name" value="TRANS-1,2-DIHYDROBENZENE-1,2-DIOL DEHYDROGENASE"/>
    <property type="match status" value="1"/>
</dbReference>
<dbReference type="Gene3D" id="3.30.360.10">
    <property type="entry name" value="Dihydrodipicolinate Reductase, domain 2"/>
    <property type="match status" value="1"/>
</dbReference>
<evidence type="ECO:0000313" key="12">
    <source>
        <dbReference type="Ensembl" id="ENSMGAP00000028998.1"/>
    </source>
</evidence>
<dbReference type="SUPFAM" id="SSF55347">
    <property type="entry name" value="Glyceraldehyde-3-phosphate dehydrogenase-like, C-terminal domain"/>
    <property type="match status" value="1"/>
</dbReference>
<keyword evidence="2" id="KW-0560">Oxidoreductase</keyword>
<dbReference type="GeneID" id="104916162"/>
<evidence type="ECO:0000256" key="9">
    <source>
        <dbReference type="ARBA" id="ARBA00047423"/>
    </source>
</evidence>
<evidence type="ECO:0000256" key="10">
    <source>
        <dbReference type="ARBA" id="ARBA00049233"/>
    </source>
</evidence>
<evidence type="ECO:0000256" key="7">
    <source>
        <dbReference type="ARBA" id="ARBA00042988"/>
    </source>
</evidence>
<dbReference type="GO" id="GO:0047115">
    <property type="term" value="F:trans-1,2-dihydrobenzene-1,2-diol dehydrogenase activity"/>
    <property type="evidence" value="ECO:0007669"/>
    <property type="project" value="UniProtKB-EC"/>
</dbReference>
<evidence type="ECO:0000256" key="2">
    <source>
        <dbReference type="ARBA" id="ARBA00023002"/>
    </source>
</evidence>
<dbReference type="SUPFAM" id="SSF51735">
    <property type="entry name" value="NAD(P)-binding Rossmann-fold domains"/>
    <property type="match status" value="1"/>
</dbReference>
<reference evidence="12" key="2">
    <citation type="submission" date="2025-08" db="UniProtKB">
        <authorList>
            <consortium name="Ensembl"/>
        </authorList>
    </citation>
    <scope>IDENTIFICATION</scope>
</reference>
<dbReference type="GeneTree" id="ENSGT00390000007946"/>